<keyword evidence="2" id="KW-1185">Reference proteome</keyword>
<dbReference type="Proteomes" id="UP001196413">
    <property type="component" value="Unassembled WGS sequence"/>
</dbReference>
<dbReference type="EMBL" id="JAHQIW010001571">
    <property type="protein sequence ID" value="KAJ1352931.1"/>
    <property type="molecule type" value="Genomic_DNA"/>
</dbReference>
<accession>A0AAD5QND4</accession>
<evidence type="ECO:0000313" key="1">
    <source>
        <dbReference type="EMBL" id="KAJ1352931.1"/>
    </source>
</evidence>
<comment type="caution">
    <text evidence="1">The sequence shown here is derived from an EMBL/GenBank/DDBJ whole genome shotgun (WGS) entry which is preliminary data.</text>
</comment>
<proteinExistence type="predicted"/>
<gene>
    <name evidence="1" type="ORF">KIN20_009445</name>
</gene>
<dbReference type="AlphaFoldDB" id="A0AAD5QND4"/>
<protein>
    <submittedName>
        <fullName evidence="1">Uncharacterized protein</fullName>
    </submittedName>
</protein>
<sequence>MKAWIIRQIGGGRHHKRDCSGATIYFDPLAAATISAFSTLQPPAVNSARISIESPSYVSYHRQTRTQIALLDKLYSLVAIDRTTSMLHWMVVDIPAQELASSVNGITNRDVQATLHIAATSIVLD</sequence>
<organism evidence="1 2">
    <name type="scientific">Parelaphostrongylus tenuis</name>
    <name type="common">Meningeal worm</name>
    <dbReference type="NCBI Taxonomy" id="148309"/>
    <lineage>
        <taxon>Eukaryota</taxon>
        <taxon>Metazoa</taxon>
        <taxon>Ecdysozoa</taxon>
        <taxon>Nematoda</taxon>
        <taxon>Chromadorea</taxon>
        <taxon>Rhabditida</taxon>
        <taxon>Rhabditina</taxon>
        <taxon>Rhabditomorpha</taxon>
        <taxon>Strongyloidea</taxon>
        <taxon>Metastrongylidae</taxon>
        <taxon>Parelaphostrongylus</taxon>
    </lineage>
</organism>
<name>A0AAD5QND4_PARTN</name>
<reference evidence="1" key="1">
    <citation type="submission" date="2021-06" db="EMBL/GenBank/DDBJ databases">
        <title>Parelaphostrongylus tenuis whole genome reference sequence.</title>
        <authorList>
            <person name="Garwood T.J."/>
            <person name="Larsen P.A."/>
            <person name="Fountain-Jones N.M."/>
            <person name="Garbe J.R."/>
            <person name="Macchietto M.G."/>
            <person name="Kania S.A."/>
            <person name="Gerhold R.W."/>
            <person name="Richards J.E."/>
            <person name="Wolf T.M."/>
        </authorList>
    </citation>
    <scope>NUCLEOTIDE SEQUENCE</scope>
    <source>
        <strain evidence="1">MNPRO001-30</strain>
        <tissue evidence="1">Meninges</tissue>
    </source>
</reference>
<evidence type="ECO:0000313" key="2">
    <source>
        <dbReference type="Proteomes" id="UP001196413"/>
    </source>
</evidence>